<dbReference type="EMBL" id="JASPKY010000270">
    <property type="protein sequence ID" value="KAK9711924.1"/>
    <property type="molecule type" value="Genomic_DNA"/>
</dbReference>
<feature type="coiled-coil region" evidence="1">
    <location>
        <begin position="190"/>
        <end position="217"/>
    </location>
</feature>
<protein>
    <submittedName>
        <fullName evidence="2">Uncharacterized protein</fullName>
    </submittedName>
</protein>
<dbReference type="AlphaFoldDB" id="A0AAW1K2D7"/>
<dbReference type="Proteomes" id="UP001458880">
    <property type="component" value="Unassembled WGS sequence"/>
</dbReference>
<reference evidence="2 3" key="1">
    <citation type="journal article" date="2024" name="BMC Genomics">
        <title>De novo assembly and annotation of Popillia japonica's genome with initial clues to its potential as an invasive pest.</title>
        <authorList>
            <person name="Cucini C."/>
            <person name="Boschi S."/>
            <person name="Funari R."/>
            <person name="Cardaioli E."/>
            <person name="Iannotti N."/>
            <person name="Marturano G."/>
            <person name="Paoli F."/>
            <person name="Bruttini M."/>
            <person name="Carapelli A."/>
            <person name="Frati F."/>
            <person name="Nardi F."/>
        </authorList>
    </citation>
    <scope>NUCLEOTIDE SEQUENCE [LARGE SCALE GENOMIC DNA]</scope>
    <source>
        <strain evidence="2">DMR45628</strain>
    </source>
</reference>
<sequence length="232" mass="25100">MAAGNVTISLPQMIDLALNIPENGSVNFNLLQSVLHIVVQQLELVQCQVEFRGKDGEKVQNLMSALKPETSVKITEFVVTPIKDAGKVLNRRHTPRGGEEAQEGAINIDQVSSQEILQTVVVVETGNEVADNYLPCVISRKYLQEVNSEMNVLKAKVQELSELPGNAALIEAAKGAGIDKGTPILDMFQMMTLSKKLEAAENGIEKLASMVEDLARQGGMVVECPVPGASEY</sequence>
<evidence type="ECO:0000313" key="2">
    <source>
        <dbReference type="EMBL" id="KAK9711924.1"/>
    </source>
</evidence>
<evidence type="ECO:0000256" key="1">
    <source>
        <dbReference type="SAM" id="Coils"/>
    </source>
</evidence>
<keyword evidence="1" id="KW-0175">Coiled coil</keyword>
<comment type="caution">
    <text evidence="2">The sequence shown here is derived from an EMBL/GenBank/DDBJ whole genome shotgun (WGS) entry which is preliminary data.</text>
</comment>
<keyword evidence="3" id="KW-1185">Reference proteome</keyword>
<proteinExistence type="predicted"/>
<dbReference type="PANTHER" id="PTHR47080:SF1">
    <property type="entry name" value="CHROMOSOME 16 OPEN READING FRAME 96"/>
    <property type="match status" value="1"/>
</dbReference>
<evidence type="ECO:0000313" key="3">
    <source>
        <dbReference type="Proteomes" id="UP001458880"/>
    </source>
</evidence>
<gene>
    <name evidence="2" type="ORF">QE152_g25199</name>
</gene>
<accession>A0AAW1K2D7</accession>
<organism evidence="2 3">
    <name type="scientific">Popillia japonica</name>
    <name type="common">Japanese beetle</name>
    <dbReference type="NCBI Taxonomy" id="7064"/>
    <lineage>
        <taxon>Eukaryota</taxon>
        <taxon>Metazoa</taxon>
        <taxon>Ecdysozoa</taxon>
        <taxon>Arthropoda</taxon>
        <taxon>Hexapoda</taxon>
        <taxon>Insecta</taxon>
        <taxon>Pterygota</taxon>
        <taxon>Neoptera</taxon>
        <taxon>Endopterygota</taxon>
        <taxon>Coleoptera</taxon>
        <taxon>Polyphaga</taxon>
        <taxon>Scarabaeiformia</taxon>
        <taxon>Scarabaeidae</taxon>
        <taxon>Rutelinae</taxon>
        <taxon>Popillia</taxon>
    </lineage>
</organism>
<name>A0AAW1K2D7_POPJA</name>
<dbReference type="PANTHER" id="PTHR47080">
    <property type="entry name" value="CHROMOSOME 16 OPEN READING FRAME 96"/>
    <property type="match status" value="1"/>
</dbReference>